<dbReference type="Pfam" id="PF04820">
    <property type="entry name" value="Trp_halogenase"/>
    <property type="match status" value="1"/>
</dbReference>
<dbReference type="GO" id="GO:0000166">
    <property type="term" value="F:nucleotide binding"/>
    <property type="evidence" value="ECO:0007669"/>
    <property type="project" value="UniProtKB-KW"/>
</dbReference>
<feature type="binding site" evidence="2">
    <location>
        <position position="347"/>
    </location>
    <ligand>
        <name>FAD</name>
        <dbReference type="ChEBI" id="CHEBI:57692"/>
    </ligand>
</feature>
<dbReference type="Proteomes" id="UP000095087">
    <property type="component" value="Unassembled WGS sequence"/>
</dbReference>
<protein>
    <submittedName>
        <fullName evidence="3">Flavin-dependent tryptophan halogenase RebH</fullName>
        <ecNumber evidence="3">1.14.19.9</ecNumber>
    </submittedName>
</protein>
<dbReference type="PATRIC" id="fig|1177755.3.peg.2518"/>
<keyword evidence="2" id="KW-0285">Flavoprotein</keyword>
<evidence type="ECO:0000256" key="1">
    <source>
        <dbReference type="PIRSR" id="PIRSR011396-1"/>
    </source>
</evidence>
<evidence type="ECO:0000313" key="3">
    <source>
        <dbReference type="EMBL" id="ODA66728.1"/>
    </source>
</evidence>
<dbReference type="PIRSF" id="PIRSF011396">
    <property type="entry name" value="Trp_halogenase"/>
    <property type="match status" value="1"/>
</dbReference>
<feature type="binding site" evidence="2">
    <location>
        <position position="356"/>
    </location>
    <ligand>
        <name>L-tryptophan</name>
        <dbReference type="ChEBI" id="CHEBI:57912"/>
    </ligand>
</feature>
<dbReference type="InterPro" id="IPR050816">
    <property type="entry name" value="Flavin-dep_Halogenase_NPB"/>
</dbReference>
<gene>
    <name evidence="3" type="ORF">A7A08_02496</name>
</gene>
<sequence length="557" mass="61950">MGEPLRSITIVGGGTAGWLTATFLNRYCSSKDGRGGPEITLIESPNIPIVGVGEASLPGMVVLLNQLGVSESEFLKLTDATFKVAAHFINWNHDDKGRPTEFLNVLNAAGQIDGRKLADYFVTFDAAHRGPEAGLDYVRLFSPAVEIVRRNLAPRRPGAPDFSGELGYTYHFDATKLAAFLKDVATNRGVNHILADVDEVNLDERGFVKSLSLRDRGEHPVDLVIDCTGFRGSILQQALGEPFESYGDHLLNDRAAVVQIPHEDERVMAPTTRATGFKAGWNFNIPLTTRVGTGYIYSSKFISDDEAVDELLAFYGDQAKGHEPRIIPMRTGRVRNAWVKNCVALGLSCGFIEPLEATAIFMTDLGARWLHHYLPTQDFEPELAAAYNRQVSKVYEEVRDFVQAHYHLNNRQDSEYWRVAREEMKLSDRLQENLKVWQHTTPEMMDLDTAYLFSAPVYTLLLIAKGFYKDREIAKAGSLSRSAYERYRTEMRKARPGQLEGLVGQAEFLKAAGRPPAGPLAQPAPADFASFTASSTKIKLGGAPKTVKGRRRKLKRR</sequence>
<feature type="binding site" evidence="2">
    <location>
        <begin position="13"/>
        <end position="16"/>
    </location>
    <ligand>
        <name>FAD</name>
        <dbReference type="ChEBI" id="CHEBI:57692"/>
    </ligand>
</feature>
<accession>A0A1E2RXA4</accession>
<organism evidence="3 4">
    <name type="scientific">Methyloligella halotolerans</name>
    <dbReference type="NCBI Taxonomy" id="1177755"/>
    <lineage>
        <taxon>Bacteria</taxon>
        <taxon>Pseudomonadati</taxon>
        <taxon>Pseudomonadota</taxon>
        <taxon>Alphaproteobacteria</taxon>
        <taxon>Hyphomicrobiales</taxon>
        <taxon>Hyphomicrobiaceae</taxon>
        <taxon>Methyloligella</taxon>
    </lineage>
</organism>
<dbReference type="SUPFAM" id="SSF51905">
    <property type="entry name" value="FAD/NAD(P)-binding domain"/>
    <property type="match status" value="1"/>
</dbReference>
<dbReference type="AlphaFoldDB" id="A0A1E2RXA4"/>
<feature type="binding site" evidence="2">
    <location>
        <position position="83"/>
    </location>
    <ligand>
        <name>7-chloro-L-tryptophan</name>
        <dbReference type="ChEBI" id="CHEBI:58713"/>
    </ligand>
</feature>
<reference evidence="3 4" key="1">
    <citation type="submission" date="2016-07" db="EMBL/GenBank/DDBJ databases">
        <title>Draft genome sequence of Methyloligella halotolerans C2T (VKM B-2706T=CCUG 61687T=DSM 25045T), a halotolerant polyhydroxybutyrate accumulating methylotroph.</title>
        <authorList>
            <person name="Vasilenko O.V."/>
            <person name="Doronina N.V."/>
            <person name="Poroshina M.N."/>
            <person name="Tarlachkov S.V."/>
            <person name="Trotsenko Y.A."/>
        </authorList>
    </citation>
    <scope>NUCLEOTIDE SEQUENCE [LARGE SCALE GENOMIC DNA]</scope>
    <source>
        <strain evidence="3 4">VKM B-2706</strain>
    </source>
</reference>
<dbReference type="InterPro" id="IPR033856">
    <property type="entry name" value="Trp_halogen"/>
</dbReference>
<dbReference type="InterPro" id="IPR036188">
    <property type="entry name" value="FAD/NAD-bd_sf"/>
</dbReference>
<feature type="binding site" evidence="2">
    <location>
        <position position="197"/>
    </location>
    <ligand>
        <name>FAD</name>
        <dbReference type="ChEBI" id="CHEBI:57692"/>
    </ligand>
</feature>
<keyword evidence="4" id="KW-1185">Reference proteome</keyword>
<dbReference type="GO" id="GO:0004497">
    <property type="term" value="F:monooxygenase activity"/>
    <property type="evidence" value="ECO:0007669"/>
    <property type="project" value="InterPro"/>
</dbReference>
<dbReference type="Gene3D" id="3.50.50.60">
    <property type="entry name" value="FAD/NAD(P)-binding domain"/>
    <property type="match status" value="1"/>
</dbReference>
<feature type="binding site" evidence="2">
    <location>
        <position position="360"/>
    </location>
    <ligand>
        <name>FAD</name>
        <dbReference type="ChEBI" id="CHEBI:57692"/>
    </ligand>
</feature>
<dbReference type="PANTHER" id="PTHR43747:SF4">
    <property type="entry name" value="FLAVIN-DEPENDENT TRYPTOPHAN HALOGENASE"/>
    <property type="match status" value="1"/>
</dbReference>
<dbReference type="InterPro" id="IPR006905">
    <property type="entry name" value="Flavin_halogenase"/>
</dbReference>
<name>A0A1E2RXA4_9HYPH</name>
<comment type="caution">
    <text evidence="3">The sequence shown here is derived from an EMBL/GenBank/DDBJ whole genome shotgun (WGS) entry which is preliminary data.</text>
</comment>
<feature type="active site" evidence="1">
    <location>
        <position position="83"/>
    </location>
</feature>
<dbReference type="PANTHER" id="PTHR43747">
    <property type="entry name" value="FAD-BINDING PROTEIN"/>
    <property type="match status" value="1"/>
</dbReference>
<evidence type="ECO:0000256" key="2">
    <source>
        <dbReference type="PIRSR" id="PIRSR011396-2"/>
    </source>
</evidence>
<keyword evidence="2" id="KW-0547">Nucleotide-binding</keyword>
<keyword evidence="3" id="KW-0560">Oxidoreductase</keyword>
<dbReference type="RefSeq" id="WP_069095672.1">
    <property type="nucleotide sequence ID" value="NZ_MASI01000006.1"/>
</dbReference>
<dbReference type="STRING" id="1177755.A7A08_02496"/>
<keyword evidence="2" id="KW-0274">FAD</keyword>
<proteinExistence type="predicted"/>
<dbReference type="EC" id="1.14.19.9" evidence="3"/>
<evidence type="ECO:0000313" key="4">
    <source>
        <dbReference type="Proteomes" id="UP000095087"/>
    </source>
</evidence>
<dbReference type="OrthoDB" id="462203at2"/>
<dbReference type="EMBL" id="MASI01000006">
    <property type="protein sequence ID" value="ODA66728.1"/>
    <property type="molecule type" value="Genomic_DNA"/>
</dbReference>